<evidence type="ECO:0000256" key="4">
    <source>
        <dbReference type="ARBA" id="ARBA00022448"/>
    </source>
</evidence>
<evidence type="ECO:0000256" key="7">
    <source>
        <dbReference type="ARBA" id="ARBA00022781"/>
    </source>
</evidence>
<evidence type="ECO:0000313" key="14">
    <source>
        <dbReference type="EMBL" id="WWM50099.1"/>
    </source>
</evidence>
<dbReference type="InterPro" id="IPR001421">
    <property type="entry name" value="ATP8_metazoa"/>
</dbReference>
<dbReference type="EMBL" id="OR387485">
    <property type="protein sequence ID" value="WWM50099.1"/>
    <property type="molecule type" value="Genomic_DNA"/>
</dbReference>
<keyword evidence="7 12" id="KW-0375">Hydrogen ion transport</keyword>
<evidence type="ECO:0000256" key="11">
    <source>
        <dbReference type="ARBA" id="ARBA00023136"/>
    </source>
</evidence>
<evidence type="ECO:0000256" key="8">
    <source>
        <dbReference type="ARBA" id="ARBA00022989"/>
    </source>
</evidence>
<accession>A0AAN0N7Q5</accession>
<organism evidence="14">
    <name type="scientific">Teucriogethes sp</name>
    <dbReference type="NCBI Taxonomy" id="3123426"/>
    <lineage>
        <taxon>Eukaryota</taxon>
        <taxon>Metazoa</taxon>
        <taxon>Ecdysozoa</taxon>
        <taxon>Arthropoda</taxon>
        <taxon>Hexapoda</taxon>
        <taxon>Insecta</taxon>
        <taxon>Pterygota</taxon>
        <taxon>Neoptera</taxon>
        <taxon>Endopterygota</taxon>
        <taxon>Coleoptera</taxon>
        <taxon>Polyphaga</taxon>
        <taxon>Cucujiformia</taxon>
        <taxon>Nitidulidae</taxon>
        <taxon>Meligethinae</taxon>
        <taxon>Teucriogethes</taxon>
    </lineage>
</organism>
<keyword evidence="10 12" id="KW-0496">Mitochondrion</keyword>
<dbReference type="GO" id="GO:0015078">
    <property type="term" value="F:proton transmembrane transporter activity"/>
    <property type="evidence" value="ECO:0007669"/>
    <property type="project" value="InterPro"/>
</dbReference>
<comment type="subcellular location">
    <subcellularLocation>
        <location evidence="1 12">Mitochondrion membrane</location>
        <topology evidence="1 12">Single-pass membrane protein</topology>
    </subcellularLocation>
</comment>
<keyword evidence="6 12" id="KW-0812">Transmembrane</keyword>
<keyword evidence="11 13" id="KW-0472">Membrane</keyword>
<feature type="transmembrane region" description="Helical" evidence="13">
    <location>
        <begin position="12"/>
        <end position="33"/>
    </location>
</feature>
<evidence type="ECO:0000256" key="1">
    <source>
        <dbReference type="ARBA" id="ARBA00004304"/>
    </source>
</evidence>
<dbReference type="Pfam" id="PF00895">
    <property type="entry name" value="ATP-synt_8"/>
    <property type="match status" value="1"/>
</dbReference>
<proteinExistence type="inferred from homology"/>
<evidence type="ECO:0000256" key="10">
    <source>
        <dbReference type="ARBA" id="ARBA00023128"/>
    </source>
</evidence>
<keyword evidence="8 13" id="KW-1133">Transmembrane helix</keyword>
<reference evidence="14" key="2">
    <citation type="journal article" date="2024" name="Insects">
        <title>The First Two Complete Mitochondrial Genomes for the Subfamily Meligethinae (Coleoptera: Nitidulidae) and Implications for the Higher Phylogeny of Nitidulidae.</title>
        <authorList>
            <person name="Dai J."/>
            <person name="Liu M."/>
            <person name="Di Giulio A."/>
            <person name="Sabatelli S."/>
            <person name="Wang W."/>
            <person name="Audisio P."/>
        </authorList>
    </citation>
    <scope>NUCLEOTIDE SEQUENCE</scope>
</reference>
<evidence type="ECO:0000256" key="13">
    <source>
        <dbReference type="SAM" id="Phobius"/>
    </source>
</evidence>
<evidence type="ECO:0000256" key="12">
    <source>
        <dbReference type="RuleBase" id="RU003661"/>
    </source>
</evidence>
<geneLocation type="mitochondrion" evidence="14"/>
<dbReference type="GO" id="GO:0045259">
    <property type="term" value="C:proton-transporting ATP synthase complex"/>
    <property type="evidence" value="ECO:0007669"/>
    <property type="project" value="UniProtKB-KW"/>
</dbReference>
<evidence type="ECO:0000256" key="2">
    <source>
        <dbReference type="ARBA" id="ARBA00008892"/>
    </source>
</evidence>
<gene>
    <name evidence="14" type="primary">ATP8</name>
</gene>
<evidence type="ECO:0000256" key="5">
    <source>
        <dbReference type="ARBA" id="ARBA00022547"/>
    </source>
</evidence>
<dbReference type="GO" id="GO:0031966">
    <property type="term" value="C:mitochondrial membrane"/>
    <property type="evidence" value="ECO:0007669"/>
    <property type="project" value="UniProtKB-SubCell"/>
</dbReference>
<dbReference type="GO" id="GO:0015986">
    <property type="term" value="P:proton motive force-driven ATP synthesis"/>
    <property type="evidence" value="ECO:0007669"/>
    <property type="project" value="InterPro"/>
</dbReference>
<evidence type="ECO:0000256" key="9">
    <source>
        <dbReference type="ARBA" id="ARBA00023065"/>
    </source>
</evidence>
<sequence>MPQMMPLNWILLLAYFTLIFLMFNTLNYFSFLYKIKKSKTLMKKIKYNWKW</sequence>
<protein>
    <recommendedName>
        <fullName evidence="12">ATP synthase complex subunit 8</fullName>
    </recommendedName>
</protein>
<reference evidence="14" key="1">
    <citation type="submission" date="2023-08" db="EMBL/GenBank/DDBJ databases">
        <authorList>
            <person name="Liu M."/>
        </authorList>
    </citation>
    <scope>NUCLEOTIDE SEQUENCE</scope>
</reference>
<name>A0AAN0N7Q5_9CUCU</name>
<dbReference type="AlphaFoldDB" id="A0AAN0N7Q5"/>
<evidence type="ECO:0000256" key="6">
    <source>
        <dbReference type="ARBA" id="ARBA00022692"/>
    </source>
</evidence>
<keyword evidence="5 12" id="KW-0138">CF(0)</keyword>
<comment type="similarity">
    <text evidence="2 12">Belongs to the ATPase protein 8 family.</text>
</comment>
<evidence type="ECO:0000256" key="3">
    <source>
        <dbReference type="ARBA" id="ARBA00011291"/>
    </source>
</evidence>
<keyword evidence="4 12" id="KW-0813">Transport</keyword>
<comment type="subunit">
    <text evidence="3">F-type ATPases have 2 components, CF(1) - the catalytic core - and CF(0) - the membrane proton channel.</text>
</comment>
<keyword evidence="9 12" id="KW-0406">Ion transport</keyword>